<evidence type="ECO:0000313" key="4">
    <source>
        <dbReference type="EMBL" id="VDN60551.1"/>
    </source>
</evidence>
<dbReference type="Proteomes" id="UP000274756">
    <property type="component" value="Unassembled WGS sequence"/>
</dbReference>
<dbReference type="EMBL" id="UYYG01001222">
    <property type="protein sequence ID" value="VDN60551.1"/>
    <property type="molecule type" value="Genomic_DNA"/>
</dbReference>
<name>A0A0N4UMA9_DRAME</name>
<evidence type="ECO:0000256" key="1">
    <source>
        <dbReference type="ARBA" id="ARBA00007989"/>
    </source>
</evidence>
<protein>
    <submittedName>
        <fullName evidence="7">Anti_prolifrtn domain-containing protein</fullName>
    </submittedName>
</protein>
<evidence type="ECO:0000259" key="3">
    <source>
        <dbReference type="SMART" id="SM00099"/>
    </source>
</evidence>
<dbReference type="InterPro" id="IPR002087">
    <property type="entry name" value="Anti_prolifrtn"/>
</dbReference>
<reference evidence="7" key="1">
    <citation type="submission" date="2017-02" db="UniProtKB">
        <authorList>
            <consortium name="WormBaseParasite"/>
        </authorList>
    </citation>
    <scope>IDENTIFICATION</scope>
</reference>
<dbReference type="AlphaFoldDB" id="A0A0N4UMA9"/>
<dbReference type="PANTHER" id="PTHR17537">
    <property type="entry name" value="TRANSDUCER OF ERBB2 TOB"/>
    <property type="match status" value="1"/>
</dbReference>
<dbReference type="GO" id="GO:0005737">
    <property type="term" value="C:cytoplasm"/>
    <property type="evidence" value="ECO:0007669"/>
    <property type="project" value="TreeGrafter"/>
</dbReference>
<dbReference type="WBParaSite" id="DME_0000897301-mRNA-1">
    <property type="protein sequence ID" value="DME_0000897301-mRNA-1"/>
    <property type="gene ID" value="DME_0000897301"/>
</dbReference>
<dbReference type="SUPFAM" id="SSF160696">
    <property type="entry name" value="BTG domain-like"/>
    <property type="match status" value="1"/>
</dbReference>
<sequence>MQLAIMPNIRTIIESFVCGGSIRYNTVKRKTYTEMYTEIKELVNFLAFCMQNAIPRQRMCIFLENLANILAYKSAQNWKVDEPKFGEHERELSINGPRGSDQMFINVAKNIAINIDELLADLVLCCNPGSVYSKMGNQKTPIWCGDLNEDAKYSPEATNFAQRGLTKMVQKFARKRMQSKKKSFCREQHFHSQIAENNAIDPRIQLILIPSSELVPLEIMELGIFNFHEKSSLAFRLESGENQKFIAFSFGTTRFGSFRTRLDFDAIIRIQKAAASVAVWRYAYDANPNQFDGSNAENLSHGFSVRYPFSNMFHDFSQQQVSKL</sequence>
<evidence type="ECO:0000256" key="2">
    <source>
        <dbReference type="ARBA" id="ARBA00022553"/>
    </source>
</evidence>
<evidence type="ECO:0000313" key="6">
    <source>
        <dbReference type="Proteomes" id="UP000274756"/>
    </source>
</evidence>
<dbReference type="InterPro" id="IPR015676">
    <property type="entry name" value="Tob1/2"/>
</dbReference>
<accession>A0A0N4UMA9</accession>
<feature type="domain" description="Anti-proliferative protein" evidence="3">
    <location>
        <begin position="35"/>
        <end position="138"/>
    </location>
</feature>
<comment type="similarity">
    <text evidence="1">Belongs to the BTG family.</text>
</comment>
<gene>
    <name evidence="4" type="ORF">DME_LOCUS10524</name>
</gene>
<dbReference type="Gene3D" id="3.90.640.90">
    <property type="entry name" value="Anti-proliferative protein, N-terminal domain"/>
    <property type="match status" value="1"/>
</dbReference>
<dbReference type="Pfam" id="PF07742">
    <property type="entry name" value="BTG"/>
    <property type="match status" value="1"/>
</dbReference>
<dbReference type="SMART" id="SM00099">
    <property type="entry name" value="btg1"/>
    <property type="match status" value="1"/>
</dbReference>
<evidence type="ECO:0000313" key="7">
    <source>
        <dbReference type="WBParaSite" id="DME_0000897301-mRNA-1"/>
    </source>
</evidence>
<dbReference type="PANTHER" id="PTHR17537:SF5">
    <property type="entry name" value="TRANSDUCER OF ERBB2, ISOFORM A"/>
    <property type="match status" value="1"/>
</dbReference>
<dbReference type="STRING" id="318479.A0A0N4UMA9"/>
<evidence type="ECO:0000313" key="5">
    <source>
        <dbReference type="Proteomes" id="UP000038040"/>
    </source>
</evidence>
<keyword evidence="2" id="KW-0597">Phosphoprotein</keyword>
<dbReference type="GO" id="GO:0005634">
    <property type="term" value="C:nucleus"/>
    <property type="evidence" value="ECO:0007669"/>
    <property type="project" value="TreeGrafter"/>
</dbReference>
<reference evidence="4 6" key="2">
    <citation type="submission" date="2018-11" db="EMBL/GenBank/DDBJ databases">
        <authorList>
            <consortium name="Pathogen Informatics"/>
        </authorList>
    </citation>
    <scope>NUCLEOTIDE SEQUENCE [LARGE SCALE GENOMIC DNA]</scope>
</reference>
<dbReference type="GO" id="GO:0003714">
    <property type="term" value="F:transcription corepressor activity"/>
    <property type="evidence" value="ECO:0007669"/>
    <property type="project" value="TreeGrafter"/>
</dbReference>
<dbReference type="Proteomes" id="UP000038040">
    <property type="component" value="Unplaced"/>
</dbReference>
<keyword evidence="6" id="KW-1185">Reference proteome</keyword>
<organism evidence="5 7">
    <name type="scientific">Dracunculus medinensis</name>
    <name type="common">Guinea worm</name>
    <dbReference type="NCBI Taxonomy" id="318479"/>
    <lineage>
        <taxon>Eukaryota</taxon>
        <taxon>Metazoa</taxon>
        <taxon>Ecdysozoa</taxon>
        <taxon>Nematoda</taxon>
        <taxon>Chromadorea</taxon>
        <taxon>Rhabditida</taxon>
        <taxon>Spirurina</taxon>
        <taxon>Dracunculoidea</taxon>
        <taxon>Dracunculidae</taxon>
        <taxon>Dracunculus</taxon>
    </lineage>
</organism>
<dbReference type="InterPro" id="IPR036054">
    <property type="entry name" value="BTG-like_sf"/>
</dbReference>
<proteinExistence type="inferred from homology"/>
<dbReference type="OrthoDB" id="19928at2759"/>